<dbReference type="InterPro" id="IPR006439">
    <property type="entry name" value="HAD-SF_hydro_IA"/>
</dbReference>
<dbReference type="Proteomes" id="UP000476332">
    <property type="component" value="Unassembled WGS sequence"/>
</dbReference>
<protein>
    <submittedName>
        <fullName evidence="1">HAD-IA family hydrolase</fullName>
    </submittedName>
</protein>
<dbReference type="NCBIfam" id="TIGR01509">
    <property type="entry name" value="HAD-SF-IA-v3"/>
    <property type="match status" value="1"/>
</dbReference>
<evidence type="ECO:0000313" key="2">
    <source>
        <dbReference type="Proteomes" id="UP000476332"/>
    </source>
</evidence>
<reference evidence="1 2" key="1">
    <citation type="submission" date="2020-01" db="EMBL/GenBank/DDBJ databases">
        <title>Genomes of bacteria type strains.</title>
        <authorList>
            <person name="Chen J."/>
            <person name="Zhu S."/>
            <person name="Chen J."/>
        </authorList>
    </citation>
    <scope>NUCLEOTIDE SEQUENCE [LARGE SCALE GENOMIC DNA]</scope>
    <source>
        <strain evidence="1 2">KCTC 52919</strain>
    </source>
</reference>
<dbReference type="SUPFAM" id="SSF56784">
    <property type="entry name" value="HAD-like"/>
    <property type="match status" value="1"/>
</dbReference>
<keyword evidence="2" id="KW-1185">Reference proteome</keyword>
<keyword evidence="1" id="KW-0378">Hydrolase</keyword>
<name>A0A6L9MP43_9HYPH</name>
<dbReference type="PRINTS" id="PR00413">
    <property type="entry name" value="HADHALOGNASE"/>
</dbReference>
<dbReference type="GO" id="GO:0016787">
    <property type="term" value="F:hydrolase activity"/>
    <property type="evidence" value="ECO:0007669"/>
    <property type="project" value="UniProtKB-KW"/>
</dbReference>
<proteinExistence type="predicted"/>
<dbReference type="InterPro" id="IPR023198">
    <property type="entry name" value="PGP-like_dom2"/>
</dbReference>
<sequence length="261" mass="28317">MNGKLRSLLLDFDGTIAETERFGQRVAYNHAFAELGLDWHWDETLYGELLAVAGGKERLRYYLERCRPELLDDAIASGLIVKVHHAKIRQFAKIAPTIPLRPGLLRLVREAHAAGVLIAIATTASKPGVEALLSQDPSLSSMISLIAANEAVERKKPEPDVYLWALDRLGLEPADCVAIEDSNVGLRAALAANLPTIVTLSDYTGMDDFTGASAVLSNLGERDEPARSLCGVRPKDGLVDLAFMQMIRDSANAETASPVKT</sequence>
<dbReference type="SFLD" id="SFLDG01129">
    <property type="entry name" value="C1.5:_HAD__Beta-PGM__Phosphata"/>
    <property type="match status" value="1"/>
</dbReference>
<dbReference type="Gene3D" id="3.40.50.1000">
    <property type="entry name" value="HAD superfamily/HAD-like"/>
    <property type="match status" value="1"/>
</dbReference>
<dbReference type="RefSeq" id="WP_163046306.1">
    <property type="nucleotide sequence ID" value="NZ_JAAAMJ010000048.1"/>
</dbReference>
<dbReference type="AlphaFoldDB" id="A0A6L9MP43"/>
<dbReference type="Pfam" id="PF00702">
    <property type="entry name" value="Hydrolase"/>
    <property type="match status" value="1"/>
</dbReference>
<dbReference type="InterPro" id="IPR023214">
    <property type="entry name" value="HAD_sf"/>
</dbReference>
<dbReference type="PANTHER" id="PTHR42896:SF2">
    <property type="entry name" value="CBBY-LIKE PROTEIN"/>
    <property type="match status" value="1"/>
</dbReference>
<dbReference type="InterPro" id="IPR036412">
    <property type="entry name" value="HAD-like_sf"/>
</dbReference>
<organism evidence="1 2">
    <name type="scientific">Aurantimonas aggregata</name>
    <dbReference type="NCBI Taxonomy" id="2047720"/>
    <lineage>
        <taxon>Bacteria</taxon>
        <taxon>Pseudomonadati</taxon>
        <taxon>Pseudomonadota</taxon>
        <taxon>Alphaproteobacteria</taxon>
        <taxon>Hyphomicrobiales</taxon>
        <taxon>Aurantimonadaceae</taxon>
        <taxon>Aurantimonas</taxon>
    </lineage>
</organism>
<dbReference type="EMBL" id="JAAAMJ010000048">
    <property type="protein sequence ID" value="NDV89462.1"/>
    <property type="molecule type" value="Genomic_DNA"/>
</dbReference>
<dbReference type="PANTHER" id="PTHR42896">
    <property type="entry name" value="XYLULOSE-1,5-BISPHOSPHATE (XUBP) PHOSPHATASE"/>
    <property type="match status" value="1"/>
</dbReference>
<accession>A0A6L9MP43</accession>
<gene>
    <name evidence="1" type="ORF">GTW51_22730</name>
</gene>
<comment type="caution">
    <text evidence="1">The sequence shown here is derived from an EMBL/GenBank/DDBJ whole genome shotgun (WGS) entry which is preliminary data.</text>
</comment>
<dbReference type="InterPro" id="IPR044999">
    <property type="entry name" value="CbbY-like"/>
</dbReference>
<dbReference type="Gene3D" id="1.10.150.240">
    <property type="entry name" value="Putative phosphatase, domain 2"/>
    <property type="match status" value="1"/>
</dbReference>
<evidence type="ECO:0000313" key="1">
    <source>
        <dbReference type="EMBL" id="NDV89462.1"/>
    </source>
</evidence>
<dbReference type="SFLD" id="SFLDS00003">
    <property type="entry name" value="Haloacid_Dehalogenase"/>
    <property type="match status" value="1"/>
</dbReference>